<sequence length="108" mass="12698">MEFFVIEMTLFNDRHFAFTEYAELETGDAPRCPECNVLQPMPIDQKLTLLPVQKLTDIMTTYKLKKGKRRLCMMCRCANSCTRVVPKNRMIILSNYGLEENRKRGVFR</sequence>
<dbReference type="AlphaFoldDB" id="A0A1Y0IMB6"/>
<dbReference type="Proteomes" id="UP000195437">
    <property type="component" value="Chromosome"/>
</dbReference>
<gene>
    <name evidence="1" type="ORF">CBW65_04950</name>
</gene>
<proteinExistence type="predicted"/>
<keyword evidence="2" id="KW-1185">Reference proteome</keyword>
<protein>
    <submittedName>
        <fullName evidence="1">Uncharacterized protein</fullName>
    </submittedName>
</protein>
<dbReference type="KEGG" id="tum:CBW65_04950"/>
<evidence type="ECO:0000313" key="2">
    <source>
        <dbReference type="Proteomes" id="UP000195437"/>
    </source>
</evidence>
<dbReference type="EMBL" id="CP021434">
    <property type="protein sequence ID" value="ARU60493.1"/>
    <property type="molecule type" value="Genomic_DNA"/>
</dbReference>
<reference evidence="2" key="1">
    <citation type="submission" date="2017-05" db="EMBL/GenBank/DDBJ databases">
        <authorList>
            <person name="Sung H."/>
        </authorList>
    </citation>
    <scope>NUCLEOTIDE SEQUENCE [LARGE SCALE GENOMIC DNA]</scope>
    <source>
        <strain evidence="2">AR23208</strain>
    </source>
</reference>
<accession>A0A1Y0IMB6</accession>
<organism evidence="1 2">
    <name type="scientific">Tumebacillus avium</name>
    <dbReference type="NCBI Taxonomy" id="1903704"/>
    <lineage>
        <taxon>Bacteria</taxon>
        <taxon>Bacillati</taxon>
        <taxon>Bacillota</taxon>
        <taxon>Bacilli</taxon>
        <taxon>Bacillales</taxon>
        <taxon>Alicyclobacillaceae</taxon>
        <taxon>Tumebacillus</taxon>
    </lineage>
</organism>
<evidence type="ECO:0000313" key="1">
    <source>
        <dbReference type="EMBL" id="ARU60493.1"/>
    </source>
</evidence>
<name>A0A1Y0IMB6_9BACL</name>